<evidence type="ECO:0000313" key="3">
    <source>
        <dbReference type="Proteomes" id="UP000249082"/>
    </source>
</evidence>
<dbReference type="AlphaFoldDB" id="A0A2W5QK77"/>
<proteinExistence type="predicted"/>
<organism evidence="2 3">
    <name type="scientific">Novosphingobium pentaromativorans</name>
    <dbReference type="NCBI Taxonomy" id="205844"/>
    <lineage>
        <taxon>Bacteria</taxon>
        <taxon>Pseudomonadati</taxon>
        <taxon>Pseudomonadota</taxon>
        <taxon>Alphaproteobacteria</taxon>
        <taxon>Sphingomonadales</taxon>
        <taxon>Sphingomonadaceae</taxon>
        <taxon>Novosphingobium</taxon>
    </lineage>
</organism>
<dbReference type="PROSITE" id="PS51257">
    <property type="entry name" value="PROKAR_LIPOPROTEIN"/>
    <property type="match status" value="1"/>
</dbReference>
<keyword evidence="1" id="KW-0732">Signal</keyword>
<comment type="caution">
    <text evidence="2">The sequence shown here is derived from an EMBL/GenBank/DDBJ whole genome shotgun (WGS) entry which is preliminary data.</text>
</comment>
<reference evidence="2 3" key="1">
    <citation type="submission" date="2017-08" db="EMBL/GenBank/DDBJ databases">
        <title>Infants hospitalized years apart are colonized by the same room-sourced microbial strains.</title>
        <authorList>
            <person name="Brooks B."/>
            <person name="Olm M.R."/>
            <person name="Firek B.A."/>
            <person name="Baker R."/>
            <person name="Thomas B.C."/>
            <person name="Morowitz M.J."/>
            <person name="Banfield J.F."/>
        </authorList>
    </citation>
    <scope>NUCLEOTIDE SEQUENCE [LARGE SCALE GENOMIC DNA]</scope>
    <source>
        <strain evidence="2">S2_005_002_R2_33</strain>
    </source>
</reference>
<evidence type="ECO:0000256" key="1">
    <source>
        <dbReference type="SAM" id="SignalP"/>
    </source>
</evidence>
<feature type="chain" id="PRO_5016001677" evidence="1">
    <location>
        <begin position="21"/>
        <end position="42"/>
    </location>
</feature>
<protein>
    <submittedName>
        <fullName evidence="2">Entericidin, EcnA/B family</fullName>
    </submittedName>
</protein>
<dbReference type="EMBL" id="QFPX01000007">
    <property type="protein sequence ID" value="PZQ55073.1"/>
    <property type="molecule type" value="Genomic_DNA"/>
</dbReference>
<feature type="signal peptide" evidence="1">
    <location>
        <begin position="1"/>
        <end position="20"/>
    </location>
</feature>
<evidence type="ECO:0000313" key="2">
    <source>
        <dbReference type="EMBL" id="PZQ55073.1"/>
    </source>
</evidence>
<gene>
    <name evidence="2" type="ORF">DI555_10445</name>
</gene>
<dbReference type="Proteomes" id="UP000249082">
    <property type="component" value="Unassembled WGS sequence"/>
</dbReference>
<accession>A0A2W5QK77</accession>
<name>A0A2W5QK77_9SPHN</name>
<sequence length="42" mass="4154">MIRRALLALAVSGIVLGAAACNTVRGVGQDIESAANAVDNAT</sequence>